<protein>
    <submittedName>
        <fullName evidence="2">Uncharacterized protein</fullName>
    </submittedName>
</protein>
<evidence type="ECO:0000313" key="1">
    <source>
        <dbReference type="EMBL" id="BAD38396.1"/>
    </source>
</evidence>
<evidence type="ECO:0000313" key="3">
    <source>
        <dbReference type="Proteomes" id="UP000000763"/>
    </source>
</evidence>
<dbReference type="EMBL" id="AP007224">
    <property type="protein sequence ID" value="BAD38607.1"/>
    <property type="molecule type" value="Genomic_DNA"/>
</dbReference>
<accession>Q67IT4</accession>
<gene>
    <name evidence="1" type="ORF">OSJNBb0032C09.3</name>
    <name evidence="2" type="ORF">P0463E12.21</name>
</gene>
<dbReference type="EMBL" id="AP005896">
    <property type="protein sequence ID" value="BAD38396.1"/>
    <property type="molecule type" value="Genomic_DNA"/>
</dbReference>
<organism evidence="2 3">
    <name type="scientific">Oryza sativa subsp. japonica</name>
    <name type="common">Rice</name>
    <dbReference type="NCBI Taxonomy" id="39947"/>
    <lineage>
        <taxon>Eukaryota</taxon>
        <taxon>Viridiplantae</taxon>
        <taxon>Streptophyta</taxon>
        <taxon>Embryophyta</taxon>
        <taxon>Tracheophyta</taxon>
        <taxon>Spermatophyta</taxon>
        <taxon>Magnoliopsida</taxon>
        <taxon>Liliopsida</taxon>
        <taxon>Poales</taxon>
        <taxon>Poaceae</taxon>
        <taxon>BOP clade</taxon>
        <taxon>Oryzoideae</taxon>
        <taxon>Oryzeae</taxon>
        <taxon>Oryzinae</taxon>
        <taxon>Oryza</taxon>
        <taxon>Oryza sativa</taxon>
    </lineage>
</organism>
<reference evidence="3" key="4">
    <citation type="journal article" date="2008" name="Nucleic Acids Res.">
        <title>The rice annotation project database (RAP-DB): 2008 update.</title>
        <authorList>
            <consortium name="The rice annotation project (RAP)"/>
        </authorList>
    </citation>
    <scope>GENOME REANNOTATION</scope>
    <source>
        <strain evidence="3">cv. Nipponbare</strain>
    </source>
</reference>
<reference evidence="3" key="3">
    <citation type="journal article" date="2005" name="Nature">
        <title>The map-based sequence of the rice genome.</title>
        <authorList>
            <consortium name="International rice genome sequencing project (IRGSP)"/>
            <person name="Matsumoto T."/>
            <person name="Wu J."/>
            <person name="Kanamori H."/>
            <person name="Katayose Y."/>
            <person name="Fujisawa M."/>
            <person name="Namiki N."/>
            <person name="Mizuno H."/>
            <person name="Yamamoto K."/>
            <person name="Antonio B.A."/>
            <person name="Baba T."/>
            <person name="Sakata K."/>
            <person name="Nagamura Y."/>
            <person name="Aoki H."/>
            <person name="Arikawa K."/>
            <person name="Arita K."/>
            <person name="Bito T."/>
            <person name="Chiden Y."/>
            <person name="Fujitsuka N."/>
            <person name="Fukunaka R."/>
            <person name="Hamada M."/>
            <person name="Harada C."/>
            <person name="Hayashi A."/>
            <person name="Hijishita S."/>
            <person name="Honda M."/>
            <person name="Hosokawa S."/>
            <person name="Ichikawa Y."/>
            <person name="Idonuma A."/>
            <person name="Iijima M."/>
            <person name="Ikeda M."/>
            <person name="Ikeno M."/>
            <person name="Ito K."/>
            <person name="Ito S."/>
            <person name="Ito T."/>
            <person name="Ito Y."/>
            <person name="Ito Y."/>
            <person name="Iwabuchi A."/>
            <person name="Kamiya K."/>
            <person name="Karasawa W."/>
            <person name="Kurita K."/>
            <person name="Katagiri S."/>
            <person name="Kikuta A."/>
            <person name="Kobayashi H."/>
            <person name="Kobayashi N."/>
            <person name="Machita K."/>
            <person name="Maehara T."/>
            <person name="Masukawa M."/>
            <person name="Mizubayashi T."/>
            <person name="Mukai Y."/>
            <person name="Nagasaki H."/>
            <person name="Nagata Y."/>
            <person name="Naito S."/>
            <person name="Nakashima M."/>
            <person name="Nakama Y."/>
            <person name="Nakamichi Y."/>
            <person name="Nakamura M."/>
            <person name="Meguro A."/>
            <person name="Negishi M."/>
            <person name="Ohta I."/>
            <person name="Ohta T."/>
            <person name="Okamoto M."/>
            <person name="Ono N."/>
            <person name="Saji S."/>
            <person name="Sakaguchi M."/>
            <person name="Sakai K."/>
            <person name="Shibata M."/>
            <person name="Shimokawa T."/>
            <person name="Song J."/>
            <person name="Takazaki Y."/>
            <person name="Terasawa K."/>
            <person name="Tsugane M."/>
            <person name="Tsuji K."/>
            <person name="Ueda S."/>
            <person name="Waki K."/>
            <person name="Yamagata H."/>
            <person name="Yamamoto M."/>
            <person name="Yamamoto S."/>
            <person name="Yamane H."/>
            <person name="Yoshiki S."/>
            <person name="Yoshihara R."/>
            <person name="Yukawa K."/>
            <person name="Zhong H."/>
            <person name="Yano M."/>
            <person name="Yuan Q."/>
            <person name="Ouyang S."/>
            <person name="Liu J."/>
            <person name="Jones K.M."/>
            <person name="Gansberger K."/>
            <person name="Moffat K."/>
            <person name="Hill J."/>
            <person name="Bera J."/>
            <person name="Fadrosh D."/>
            <person name="Jin S."/>
            <person name="Johri S."/>
            <person name="Kim M."/>
            <person name="Overton L."/>
            <person name="Reardon M."/>
            <person name="Tsitrin T."/>
            <person name="Vuong H."/>
            <person name="Weaver B."/>
            <person name="Ciecko A."/>
            <person name="Tallon L."/>
            <person name="Jackson J."/>
            <person name="Pai G."/>
            <person name="Aken S.V."/>
            <person name="Utterback T."/>
            <person name="Reidmuller S."/>
            <person name="Feldblyum T."/>
            <person name="Hsiao J."/>
            <person name="Zismann V."/>
            <person name="Iobst S."/>
            <person name="de Vazeille A.R."/>
            <person name="Buell C.R."/>
            <person name="Ying K."/>
            <person name="Li Y."/>
            <person name="Lu T."/>
            <person name="Huang Y."/>
            <person name="Zhao Q."/>
            <person name="Feng Q."/>
            <person name="Zhang L."/>
            <person name="Zhu J."/>
            <person name="Weng Q."/>
            <person name="Mu J."/>
            <person name="Lu Y."/>
            <person name="Fan D."/>
            <person name="Liu Y."/>
            <person name="Guan J."/>
            <person name="Zhang Y."/>
            <person name="Yu S."/>
            <person name="Liu X."/>
            <person name="Zhang Y."/>
            <person name="Hong G."/>
            <person name="Han B."/>
            <person name="Choisne N."/>
            <person name="Demange N."/>
            <person name="Orjeda G."/>
            <person name="Samain S."/>
            <person name="Cattolico L."/>
            <person name="Pelletier E."/>
            <person name="Couloux A."/>
            <person name="Segurens B."/>
            <person name="Wincker P."/>
            <person name="D'Hont A."/>
            <person name="Scarpelli C."/>
            <person name="Weissenbach J."/>
            <person name="Salanoubat M."/>
            <person name="Quetier F."/>
            <person name="Yu Y."/>
            <person name="Kim H.R."/>
            <person name="Rambo T."/>
            <person name="Currie J."/>
            <person name="Collura K."/>
            <person name="Luo M."/>
            <person name="Yang T."/>
            <person name="Ammiraju J.S.S."/>
            <person name="Engler F."/>
            <person name="Soderlund C."/>
            <person name="Wing R.A."/>
            <person name="Palmer L.E."/>
            <person name="de la Bastide M."/>
            <person name="Spiegel L."/>
            <person name="Nascimento L."/>
            <person name="Zutavern T."/>
            <person name="O'Shaughnessy A."/>
            <person name="Dike S."/>
            <person name="Dedhia N."/>
            <person name="Preston R."/>
            <person name="Balija V."/>
            <person name="McCombie W.R."/>
            <person name="Chow T."/>
            <person name="Chen H."/>
            <person name="Chung M."/>
            <person name="Chen C."/>
            <person name="Shaw J."/>
            <person name="Wu H."/>
            <person name="Hsiao K."/>
            <person name="Chao Y."/>
            <person name="Chu M."/>
            <person name="Cheng C."/>
            <person name="Hour A."/>
            <person name="Lee P."/>
            <person name="Lin S."/>
            <person name="Lin Y."/>
            <person name="Liou J."/>
            <person name="Liu S."/>
            <person name="Hsing Y."/>
            <person name="Raghuvanshi S."/>
            <person name="Mohanty A."/>
            <person name="Bharti A.K."/>
            <person name="Gaur A."/>
            <person name="Gupta V."/>
            <person name="Kumar D."/>
            <person name="Ravi V."/>
            <person name="Vij S."/>
            <person name="Kapur A."/>
            <person name="Khurana P."/>
            <person name="Khurana P."/>
            <person name="Khurana J.P."/>
            <person name="Tyagi A.K."/>
            <person name="Gaikwad K."/>
            <person name="Singh A."/>
            <person name="Dalal V."/>
            <person name="Srivastava S."/>
            <person name="Dixit A."/>
            <person name="Pal A.K."/>
            <person name="Ghazi I.A."/>
            <person name="Yadav M."/>
            <person name="Pandit A."/>
            <person name="Bhargava A."/>
            <person name="Sureshbabu K."/>
            <person name="Batra K."/>
            <person name="Sharma T.R."/>
            <person name="Mohapatra T."/>
            <person name="Singh N.K."/>
            <person name="Messing J."/>
            <person name="Nelson A.B."/>
            <person name="Fuks G."/>
            <person name="Kavchok S."/>
            <person name="Keizer G."/>
            <person name="Linton E."/>
            <person name="Llaca V."/>
            <person name="Song R."/>
            <person name="Tanyolac B."/>
            <person name="Young S."/>
            <person name="Ho-Il K."/>
            <person name="Hahn J.H."/>
            <person name="Sangsakoo G."/>
            <person name="Vanavichit A."/>
            <person name="de Mattos Luiz.A.T."/>
            <person name="Zimmer P.D."/>
            <person name="Malone G."/>
            <person name="Dellagostin O."/>
            <person name="de Oliveira A.C."/>
            <person name="Bevan M."/>
            <person name="Bancroft I."/>
            <person name="Minx P."/>
            <person name="Cordum H."/>
            <person name="Wilson R."/>
            <person name="Cheng Z."/>
            <person name="Jin W."/>
            <person name="Jiang J."/>
            <person name="Leong S.A."/>
            <person name="Iwama H."/>
            <person name="Gojobori T."/>
            <person name="Itoh T."/>
            <person name="Niimura Y."/>
            <person name="Fujii Y."/>
            <person name="Habara T."/>
            <person name="Sakai H."/>
            <person name="Sato Y."/>
            <person name="Wilson G."/>
            <person name="Kumar K."/>
            <person name="McCouch S."/>
            <person name="Juretic N."/>
            <person name="Hoen D."/>
            <person name="Wright S."/>
            <person name="Bruskiewich R."/>
            <person name="Bureau T."/>
            <person name="Miyao A."/>
            <person name="Hirochika H."/>
            <person name="Nishikawa T."/>
            <person name="Kadowaki K."/>
            <person name="Sugiura M."/>
            <person name="Burr B."/>
            <person name="Sasaki T."/>
        </authorList>
    </citation>
    <scope>NUCLEOTIDE SEQUENCE [LARGE SCALE GENOMIC DNA]</scope>
    <source>
        <strain evidence="3">cv. Nipponbare</strain>
    </source>
</reference>
<reference evidence="1" key="1">
    <citation type="submission" date="2002-11" db="EMBL/GenBank/DDBJ databases">
        <title>Oryza sativa nipponbare(GA3) genomic DNA, chromosome 2, BAC clone:OSJNBb0032C09.</title>
        <authorList>
            <person name="Sasaki T."/>
            <person name="Matsumoto T."/>
            <person name="Katayose Y."/>
        </authorList>
    </citation>
    <scope>NUCLEOTIDE SEQUENCE</scope>
</reference>
<dbReference type="Proteomes" id="UP000000763">
    <property type="component" value="Chromosome 2"/>
</dbReference>
<sequence length="55" mass="6499">MKDLLACQLPLMRTNLFILEKIKEKRPGIFRLVPQGGSSLIFTFFFCEKIKKHSW</sequence>
<evidence type="ECO:0000313" key="2">
    <source>
        <dbReference type="EMBL" id="BAD38607.1"/>
    </source>
</evidence>
<dbReference type="AlphaFoldDB" id="Q67IT4"/>
<reference evidence="2" key="2">
    <citation type="submission" date="2004-07" db="EMBL/GenBank/DDBJ databases">
        <title>Oryza sativa nipponbare(GA3) genomic DNA, chromosome 2, PAC clone:P0463E12.</title>
        <authorList>
            <person name="Sasaki T."/>
            <person name="Matsumoto T."/>
            <person name="Fujisawa M."/>
        </authorList>
    </citation>
    <scope>NUCLEOTIDE SEQUENCE</scope>
</reference>
<proteinExistence type="predicted"/>
<name>Q67IT4_ORYSJ</name>